<gene>
    <name evidence="2" type="ORF">B5D80_22415</name>
</gene>
<evidence type="ECO:0000313" key="3">
    <source>
        <dbReference type="Proteomes" id="UP000197174"/>
    </source>
</evidence>
<accession>A0A246RHJ6</accession>
<evidence type="ECO:0000256" key="1">
    <source>
        <dbReference type="SAM" id="MobiDB-lite"/>
    </source>
</evidence>
<protein>
    <submittedName>
        <fullName evidence="2">Putative baseplate assembly protein</fullName>
    </submittedName>
</protein>
<feature type="compositionally biased region" description="Basic residues" evidence="1">
    <location>
        <begin position="74"/>
        <end position="90"/>
    </location>
</feature>
<feature type="compositionally biased region" description="Basic residues" evidence="1">
    <location>
        <begin position="53"/>
        <end position="64"/>
    </location>
</feature>
<keyword evidence="3" id="KW-1185">Reference proteome</keyword>
<dbReference type="Proteomes" id="UP000197174">
    <property type="component" value="Unassembled WGS sequence"/>
</dbReference>
<feature type="compositionally biased region" description="Low complexity" evidence="1">
    <location>
        <begin position="14"/>
        <end position="34"/>
    </location>
</feature>
<dbReference type="NCBIfam" id="TIGR02243">
    <property type="entry name" value="putative baseplate assembly protein"/>
    <property type="match status" value="1"/>
</dbReference>
<dbReference type="AlphaFoldDB" id="A0A246RHJ6"/>
<sequence length="932" mass="97828">MGVRHRRRVPLGRAPGSAGPLLRPGPAGRGARFLPPRPVQLRHPALRQPTAGRRGRCPRRHRRAGDRAAPGGGGRRRRTGRPGAAGRRHRGDPPRQRSQRAGARHPAPRPGGWTVTSRVGREPNPPGRAAVGYRLGRQADFAAELVDRLAGRPELAGLTTREVDDPAVALLHAWATTLDVLAFYQERIANEGFLGTATERGSVLMLARAIGYELRPGVAATTWLSFTVTATPGAPEGVPIPVGSQAQSVPGPGELPQVFETVAPLLARPELNAVGLRVTAPRAPRPGDDTLHLAGVDTVLTPGTALLVLGPDWYDVRRVRSATAVLPAVVAAFDGGAVVPAYTVVGLDAVVTAQPLGTELRQSGREVQVHLLTQRAALFGHQAQPWSALPVALRVGELNPGTNQVLPGAYATRKDTWVDAPLGAAERALHLDQSYPSVVAGSWLVLETAGVAQVRRVDAVAELPVADFGIAARTTRVTVAGGDSDTFTRRTTTVLGGSRLLPTAAPPLTAPLAATATLELARPTPGLEPGRPLVLTGVDPDGGPVGEVVTVLRVRDATTVDLTANVTRRYRRDSVRVLGNVTPATHGESRAEVLGSGDARQAFPRFTLRHAPLTHVPAATASGSRTTLAVWVDGVRWQEVPALLGQAPTARVYTVRRADDGVVTVTFGDGLTGARLPTGRDNVVATYRSGVGRSADLAPGRLTIPLSRPLGLVEVGNPVPAAGADDPEGVDRARRNAPLAVRTLGRVVSLADHADFARAFAGIGKARADLVWDDARQLVLLTVAGPDGAEIPPDAAVRADLLRALDAARQPAVPVRILGHHRRRVAVTARLLLAPGYRFAAVSAAARTALVAGLSFDARDYAQPVRGSEVQALLHRVPGVAAVVLELLYDAGQSPARLDVITAAPARRVGDVLLPADLLTVDAGDVTLLEAS</sequence>
<reference evidence="2 3" key="1">
    <citation type="submission" date="2017-03" db="EMBL/GenBank/DDBJ databases">
        <title>Whole genome sequence of Micromonospora wenchangensis, isolated from mangrove soil.</title>
        <authorList>
            <person name="Yang H."/>
        </authorList>
    </citation>
    <scope>NUCLEOTIDE SEQUENCE [LARGE SCALE GENOMIC DNA]</scope>
    <source>
        <strain evidence="2 3">CCTCC AA 2012002</strain>
    </source>
</reference>
<proteinExistence type="predicted"/>
<evidence type="ECO:0000313" key="2">
    <source>
        <dbReference type="EMBL" id="OWV03572.1"/>
    </source>
</evidence>
<name>A0A246RHJ6_9ACTN</name>
<dbReference type="InterPro" id="IPR011749">
    <property type="entry name" value="CHP02243"/>
</dbReference>
<feature type="region of interest" description="Disordered" evidence="1">
    <location>
        <begin position="1"/>
        <end position="126"/>
    </location>
</feature>
<feature type="compositionally biased region" description="Basic residues" evidence="1">
    <location>
        <begin position="1"/>
        <end position="10"/>
    </location>
</feature>
<organism evidence="2 3">
    <name type="scientific">Micromonospora wenchangensis</name>
    <dbReference type="NCBI Taxonomy" id="1185415"/>
    <lineage>
        <taxon>Bacteria</taxon>
        <taxon>Bacillati</taxon>
        <taxon>Actinomycetota</taxon>
        <taxon>Actinomycetes</taxon>
        <taxon>Micromonosporales</taxon>
        <taxon>Micromonosporaceae</taxon>
        <taxon>Micromonospora</taxon>
    </lineage>
</organism>
<comment type="caution">
    <text evidence="2">The sequence shown here is derived from an EMBL/GenBank/DDBJ whole genome shotgun (WGS) entry which is preliminary data.</text>
</comment>
<dbReference type="EMBL" id="MZMV01000042">
    <property type="protein sequence ID" value="OWV03572.1"/>
    <property type="molecule type" value="Genomic_DNA"/>
</dbReference>